<proteinExistence type="predicted"/>
<evidence type="ECO:0000256" key="1">
    <source>
        <dbReference type="ARBA" id="ARBA00022737"/>
    </source>
</evidence>
<dbReference type="Pfam" id="PF13857">
    <property type="entry name" value="Ank_5"/>
    <property type="match status" value="1"/>
</dbReference>
<dbReference type="InterPro" id="IPR027417">
    <property type="entry name" value="P-loop_NTPase"/>
</dbReference>
<evidence type="ECO:0000313" key="6">
    <source>
        <dbReference type="Proteomes" id="UP000027238"/>
    </source>
</evidence>
<feature type="repeat" description="ANK" evidence="2">
    <location>
        <begin position="1521"/>
        <end position="1545"/>
    </location>
</feature>
<evidence type="ECO:0000259" key="4">
    <source>
        <dbReference type="PROSITE" id="PS50837"/>
    </source>
</evidence>
<dbReference type="Gene3D" id="3.40.50.300">
    <property type="entry name" value="P-loop containing nucleotide triphosphate hydrolases"/>
    <property type="match status" value="1"/>
</dbReference>
<dbReference type="PRINTS" id="PR01415">
    <property type="entry name" value="ANKYRIN"/>
</dbReference>
<feature type="coiled-coil region" evidence="3">
    <location>
        <begin position="25"/>
        <end position="52"/>
    </location>
</feature>
<keyword evidence="1" id="KW-0677">Repeat</keyword>
<feature type="domain" description="NACHT" evidence="4">
    <location>
        <begin position="218"/>
        <end position="333"/>
    </location>
</feature>
<dbReference type="SMART" id="SM00248">
    <property type="entry name" value="ANK"/>
    <property type="match status" value="16"/>
</dbReference>
<reference evidence="6" key="1">
    <citation type="journal article" date="2014" name="Genome Announc.">
        <title>Draft genome sequence of Colletotrichum sublineola, a destructive pathogen of cultivated sorghum.</title>
        <authorList>
            <person name="Baroncelli R."/>
            <person name="Sanz-Martin J.M."/>
            <person name="Rech G.E."/>
            <person name="Sukno S.A."/>
            <person name="Thon M.R."/>
        </authorList>
    </citation>
    <scope>NUCLEOTIDE SEQUENCE [LARGE SCALE GENOMIC DNA]</scope>
    <source>
        <strain evidence="6">TX430BB</strain>
    </source>
</reference>
<dbReference type="HOGENOM" id="CLU_001550_0_0_1"/>
<dbReference type="Gene3D" id="1.25.40.20">
    <property type="entry name" value="Ankyrin repeat-containing domain"/>
    <property type="match status" value="6"/>
</dbReference>
<dbReference type="OrthoDB" id="4850615at2759"/>
<dbReference type="Pfam" id="PF12796">
    <property type="entry name" value="Ank_2"/>
    <property type="match status" value="1"/>
</dbReference>
<dbReference type="PROSITE" id="PS50297">
    <property type="entry name" value="ANK_REP_REGION"/>
    <property type="match status" value="3"/>
</dbReference>
<evidence type="ECO:0000256" key="3">
    <source>
        <dbReference type="SAM" id="Coils"/>
    </source>
</evidence>
<dbReference type="InterPro" id="IPR007111">
    <property type="entry name" value="NACHT_NTPase"/>
</dbReference>
<dbReference type="OMA" id="SYLTRWW"/>
<sequence>MSDPLSIAASIAGLVALADVVFGRVVKYGRGVKEAEKEIQELTKEVNLLAGALSSLSRLARTLEDELFDRNLRMHHIEACNETLADINKKMSKIDKNSIKDRLKWPFSTRRVKEWLEELSQHKENINLALSANTMDAMLRLLAQEGCHAEGIQTEVKETRQIVSRISQDLQRTNVLNYFLKYNPQQNYEMSRRLRHPRTGLWLTRLPEFQHWLSTPGSKLWLKGIPGAGKTVLAGSIIEAALQRSTEATPSTFFFCDYKNPTTHRPDAVLSALVYQLAIQKEAAYKMLEQLYQELHPLTGLPRDASTKALEQLLKTMASMYDHVYLVIDGLDECAEFTEEVIEVLSDISDDTENISMALISRDEDHIQHRLETDFVPIEIAAHKEDITEYVTSEIEERTRNRKLRIDSAELKGEILHGLVDGAKGMFRWVACQLDHLEDCDSDYECRKALETLPPTLNETYVRILERIPKNKTRVIQLALNCIAYASPMLTAHELRQILSVPDTGGSLDRRAIIREEAIMKYCRSLIRRSNDGVYLEFSHFSVQEFLENGSQLKSELEPFRVSRPRAYSLLAIECLRFIQLENFQGLCVEEDQIERRNKEYPMYRHAAVYWPLYPRERSEDARVADLAKPLFHPSKTPCFTSWAVSFAWNLRIYTRSSLKDLVTIIVHHNFSTLHLASSLSLPEVCSYLVQQKMDVNLTSPVGTPIQCAVQGFSASWEPLRDNHLKWFQDTTYNKARHELAVTAETISCLHRAGASFPSKCTAPFAGNTLFEVAFHVASITDTLFLPMTLLHYGVPPEDRDLGAARYILARMTQRGRASFQPFIESLNDSFTQSPLEIRLHQLVWAEAVRNNLEFTRHPTSIDTRVYLTEENMGEQTIAAIHSGNHCVLQRVLNDSRFDASTFEAENGISLLHLALQSQAIYKHDLAKIIKLLLAAGCNISRTNQAGELPLHLGNLEFDEDGLVSVEMFSEMIEALMERGANCLWQDQNGRNILHVHVTSPQRINVLLAHFPTSSIMKAMETMDNDGYTPLSRALANDNLESALIMAERILLTPEMTHSPTHILLLAAKANASTLFDTLLRLNINTSFPKGDSPLHYVNCNVTVDFVRRLKSMYPETCGSPDAVYDMIPLESYLERCLHVGKATEIDLAVVDELCVPGPSATDSVEGEIWQRFPRILREIKRFSSMYYITEHERQVCTLASRSLVRLEYLHSYESWTGQSAIIPFFEEFGESELGLIPSELIFQIIKKTRHWSDIEKSQRGFRLFEAAVLGSDVNLTRLLLSKGVSVHRRFKGSSVLESSCRKYHNNIPTKEIMCLVLDHADKSRWNETNPASNGQALIHQLEFRGGEWIIDELIRRGADPDVRVCEFPHEPALVHHIVKNRIDYAITLLENGANPNQACRQGFDAALASAWIGSLPLLRKLYTYNEGKAQINWSRVYEGVVQLGELQIYNVTKVNALHLSAIHGYIDTMDFYINHGLINDVNTRSDGGYTPLHLAVLCGHTSVVERLCALGCDIDAQTSDGSSPLHLAAKVGESEIAKCLIKAGCMPSLDLAGMTPSLYALQFNDQTLVEIFESAEVNGTFREHGPENQRKAYHHMMRCKAFALAFDDAILDNNLSRCQELVARGGDFEVPLRSCGGCSPLIKAIKLGQRTIAKWLLDKGASLSRVFCDARPGITAIHSLLENPYLIDVLPSAFESYLRYGGTVLGESRSLIITAAASDNTTGLKLLLEHLVQHKEQYARRLSLGSPESFLAATVNEVGDGGGSALHWACAKGNLEAVNLLLDLGADVNAVLIHLQETPLHCAVAYDEDPESRVALRLIEKGASFECRNHRGTTPMMEAARRGRFNLVKAMTDVKADLAALDSESSSLLLHAAPGLDGTVTSEGAVKIFAEFLHLGQDPHTVNSSGRSAFHSAICEQSFISLIVNSDIRMEDSKPFPWNIKSHRNHFWLTNSFSLFKKRAASLGWTRAMESLVCMGAGLDVEGSTVGSALIVACTTGQKASVVWLVRRRAVLSYWEPSGFRSAYDAAKNNRSILDWLLVSRFVDQKKLTATLGHEPERESRHGVCTWSGPVRAELVICGTMERMSGESSKDYWSRLMREKEGLRGKVLPIGFARRTSRPSGLVAQEYVRVHPDGYEAKKVKDGGKAIQSYCLSL</sequence>
<dbReference type="InterPro" id="IPR031348">
    <property type="entry name" value="PigL_N"/>
</dbReference>
<dbReference type="EMBL" id="JMSE01000838">
    <property type="protein sequence ID" value="KDN67158.1"/>
    <property type="molecule type" value="Genomic_DNA"/>
</dbReference>
<dbReference type="InterPro" id="IPR002110">
    <property type="entry name" value="Ankyrin_rpt"/>
</dbReference>
<dbReference type="PANTHER" id="PTHR10039:SF16">
    <property type="entry name" value="GPI INOSITOL-DEACYLASE"/>
    <property type="match status" value="1"/>
</dbReference>
<name>A0A066XDB0_COLSU</name>
<keyword evidence="6" id="KW-1185">Reference proteome</keyword>
<feature type="repeat" description="ANK" evidence="2">
    <location>
        <begin position="907"/>
        <end position="945"/>
    </location>
</feature>
<dbReference type="PROSITE" id="PS50837">
    <property type="entry name" value="NACHT"/>
    <property type="match status" value="1"/>
</dbReference>
<dbReference type="eggNOG" id="KOG4177">
    <property type="taxonomic scope" value="Eukaryota"/>
</dbReference>
<feature type="repeat" description="ANK" evidence="2">
    <location>
        <begin position="1832"/>
        <end position="1864"/>
    </location>
</feature>
<evidence type="ECO:0000313" key="5">
    <source>
        <dbReference type="EMBL" id="KDN67158.1"/>
    </source>
</evidence>
<keyword evidence="3" id="KW-0175">Coiled coil</keyword>
<dbReference type="InterPro" id="IPR056884">
    <property type="entry name" value="NPHP3-like_N"/>
</dbReference>
<dbReference type="InterPro" id="IPR036770">
    <property type="entry name" value="Ankyrin_rpt-contain_sf"/>
</dbReference>
<gene>
    <name evidence="5" type="ORF">CSUB01_11077</name>
</gene>
<dbReference type="Pfam" id="PF24883">
    <property type="entry name" value="NPHP3_N"/>
    <property type="match status" value="1"/>
</dbReference>
<dbReference type="Pfam" id="PF17111">
    <property type="entry name" value="PigL_N"/>
    <property type="match status" value="1"/>
</dbReference>
<evidence type="ECO:0000256" key="2">
    <source>
        <dbReference type="PROSITE-ProRule" id="PRU00023"/>
    </source>
</evidence>
<dbReference type="SUPFAM" id="SSF52540">
    <property type="entry name" value="P-loop containing nucleoside triphosphate hydrolases"/>
    <property type="match status" value="1"/>
</dbReference>
<dbReference type="PROSITE" id="PS50088">
    <property type="entry name" value="ANK_REPEAT"/>
    <property type="match status" value="5"/>
</dbReference>
<accession>A0A066XDB0</accession>
<dbReference type="Proteomes" id="UP000027238">
    <property type="component" value="Unassembled WGS sequence"/>
</dbReference>
<dbReference type="STRING" id="1173701.A0A066XDB0"/>
<feature type="repeat" description="ANK" evidence="2">
    <location>
        <begin position="1762"/>
        <end position="1791"/>
    </location>
</feature>
<keyword evidence="2" id="KW-0040">ANK repeat</keyword>
<feature type="repeat" description="ANK" evidence="2">
    <location>
        <begin position="1488"/>
        <end position="1520"/>
    </location>
</feature>
<protein>
    <recommendedName>
        <fullName evidence="4">NACHT domain-containing protein</fullName>
    </recommendedName>
</protein>
<organism evidence="5 6">
    <name type="scientific">Colletotrichum sublineola</name>
    <name type="common">Sorghum anthracnose fungus</name>
    <dbReference type="NCBI Taxonomy" id="1173701"/>
    <lineage>
        <taxon>Eukaryota</taxon>
        <taxon>Fungi</taxon>
        <taxon>Dikarya</taxon>
        <taxon>Ascomycota</taxon>
        <taxon>Pezizomycotina</taxon>
        <taxon>Sordariomycetes</taxon>
        <taxon>Hypocreomycetidae</taxon>
        <taxon>Glomerellales</taxon>
        <taxon>Glomerellaceae</taxon>
        <taxon>Colletotrichum</taxon>
        <taxon>Colletotrichum graminicola species complex</taxon>
    </lineage>
</organism>
<dbReference type="SUPFAM" id="SSF48403">
    <property type="entry name" value="Ankyrin repeat"/>
    <property type="match status" value="4"/>
</dbReference>
<dbReference type="PANTHER" id="PTHR10039">
    <property type="entry name" value="AMELOGENIN"/>
    <property type="match status" value="1"/>
</dbReference>
<comment type="caution">
    <text evidence="5">The sequence shown here is derived from an EMBL/GenBank/DDBJ whole genome shotgun (WGS) entry which is preliminary data.</text>
</comment>